<dbReference type="Gene3D" id="3.30.460.10">
    <property type="entry name" value="Beta Polymerase, domain 2"/>
    <property type="match status" value="1"/>
</dbReference>
<dbReference type="InterPro" id="IPR043519">
    <property type="entry name" value="NT_sf"/>
</dbReference>
<gene>
    <name evidence="20" type="ORF">Cni_G20554</name>
</gene>
<dbReference type="GO" id="GO:0003677">
    <property type="term" value="F:DNA binding"/>
    <property type="evidence" value="ECO:0007669"/>
    <property type="project" value="UniProtKB-KW"/>
</dbReference>
<evidence type="ECO:0000313" key="21">
    <source>
        <dbReference type="Proteomes" id="UP001327560"/>
    </source>
</evidence>
<accession>A0AAQ3QKV7</accession>
<dbReference type="PANTHER" id="PTHR10682">
    <property type="entry name" value="POLY A POLYMERASE"/>
    <property type="match status" value="1"/>
</dbReference>
<evidence type="ECO:0000256" key="8">
    <source>
        <dbReference type="ARBA" id="ARBA00022723"/>
    </source>
</evidence>
<dbReference type="GO" id="GO:0003723">
    <property type="term" value="F:RNA binding"/>
    <property type="evidence" value="ECO:0007669"/>
    <property type="project" value="InterPro"/>
</dbReference>
<dbReference type="PANTHER" id="PTHR10682:SF33">
    <property type="entry name" value="NUCLEAR POLY(A) POLYMERASE 3"/>
    <property type="match status" value="1"/>
</dbReference>
<dbReference type="InterPro" id="IPR017930">
    <property type="entry name" value="Myb_dom"/>
</dbReference>
<dbReference type="Pfam" id="PF20750">
    <property type="entry name" value="PAP_NTPase"/>
    <property type="match status" value="1"/>
</dbReference>
<protein>
    <recommendedName>
        <fullName evidence="5">polynucleotide adenylyltransferase</fullName>
        <ecNumber evidence="5">2.7.7.19</ecNumber>
    </recommendedName>
</protein>
<feature type="domain" description="Myb-like" evidence="18">
    <location>
        <begin position="59"/>
        <end position="109"/>
    </location>
</feature>
<evidence type="ECO:0000256" key="11">
    <source>
        <dbReference type="ARBA" id="ARBA00022840"/>
    </source>
</evidence>
<evidence type="ECO:0000256" key="3">
    <source>
        <dbReference type="ARBA" id="ARBA00004123"/>
    </source>
</evidence>
<dbReference type="FunFam" id="1.10.10.60:FF:000107">
    <property type="entry name" value="MYB transcription factor"/>
    <property type="match status" value="1"/>
</dbReference>
<feature type="region of interest" description="Disordered" evidence="17">
    <location>
        <begin position="178"/>
        <end position="199"/>
    </location>
</feature>
<evidence type="ECO:0000256" key="5">
    <source>
        <dbReference type="ARBA" id="ARBA00012388"/>
    </source>
</evidence>
<dbReference type="InterPro" id="IPR009057">
    <property type="entry name" value="Homeodomain-like_sf"/>
</dbReference>
<evidence type="ECO:0000256" key="16">
    <source>
        <dbReference type="ARBA" id="ARBA00023242"/>
    </source>
</evidence>
<proteinExistence type="inferred from homology"/>
<keyword evidence="14" id="KW-0238">DNA-binding</keyword>
<keyword evidence="21" id="KW-1185">Reference proteome</keyword>
<evidence type="ECO:0000256" key="14">
    <source>
        <dbReference type="ARBA" id="ARBA00023125"/>
    </source>
</evidence>
<dbReference type="InterPro" id="IPR011068">
    <property type="entry name" value="NuclTrfase_I-like_C"/>
</dbReference>
<sequence length="903" mass="102541">MNFEEEMDLKKGPWSVEEDQLLMNYINTHGEGQWNSLARSAGLRRTGKSCRLRWLNYLRPNVRRGNITPEEQLLILELHSRWGNRWSKIAQYLPGRTDNEIKNYWRTRVQKHAKQLRCDVNSKQFQDMVRHLWMPRLAERIRAAASGGAAAATHHQDLASPPAENSNVLVGLSWESESSEPQASSGSVSTDGVANSVQGCEDNGSSDAGWFSDCWPESLPSPGFGDDLGSLDLDQSGWEESFFLFQSLPFLSKFPFHFSRSRLYLCPLSSFSPPPPSPLLPFYAATPPDSSFTAVRFMAYAFPSESRIVVPQPQPQPSPPVHLIDPGTLILPPQPPLPAGYVVPLPPSASHSAVLVKNPASVSGNPKVVYHPLFLRLNHAFLVRMDEQRTRSLLEFMADLGLEPSQEEEMKRENVIDQLKQIVQAWIKKVAWQRRLPKDVIAKACATVLTYGSYGLGVHGPNSDIDALCVGPNFATIEVSYSFDGIAHCILKGISFEILVFLVQEDFFTVLRAILENQTEVSELHCVKSAKVPLMRFKFNGISIDFPYARLPAISVPEYVDIFDPSLLSFIDDTSWRSLSGVRANQRILQLVPNLKNFQSVLRCVKLWARRRGVYSHLFGFFGGIHLAILAAYVCQKYPNASISALLCLFFETFSKWPWPEPVILRGPSIPYRHPDGRSFMPIMMPCSPFEWCNSNITSSTYEKIVSEFQRGYALTRLQDPKGMEFRWNNLFEAYPYSQKHSHFLQILLAARNVDELQDWVGWVKSRLRALLLKIEMVHDYCDPNPMEFVDHNMAEPNTVFYWGLSPKGGTFMDIDFLKEEFMKSINTDHSVMNPTHCKLDLSIVENAQLPKSLQLDACEAKWSKPCWRIFDYNHSRKPVYSQHLPQYFVGYLADGQYRPAAS</sequence>
<dbReference type="Gene3D" id="1.10.10.60">
    <property type="entry name" value="Homeodomain-like"/>
    <property type="match status" value="2"/>
</dbReference>
<evidence type="ECO:0000313" key="20">
    <source>
        <dbReference type="EMBL" id="WOL11790.1"/>
    </source>
</evidence>
<dbReference type="Pfam" id="PF04926">
    <property type="entry name" value="PAP_RNA-bind"/>
    <property type="match status" value="1"/>
</dbReference>
<evidence type="ECO:0000256" key="17">
    <source>
        <dbReference type="SAM" id="MobiDB-lite"/>
    </source>
</evidence>
<dbReference type="Gene3D" id="1.10.1410.10">
    <property type="match status" value="1"/>
</dbReference>
<keyword evidence="10" id="KW-0547">Nucleotide-binding</keyword>
<dbReference type="PROSITE" id="PS51294">
    <property type="entry name" value="HTH_MYB"/>
    <property type="match status" value="2"/>
</dbReference>
<dbReference type="InterPro" id="IPR048840">
    <property type="entry name" value="PolA_pol_NTPase"/>
</dbReference>
<dbReference type="SUPFAM" id="SSF81631">
    <property type="entry name" value="PAP/OAS1 substrate-binding domain"/>
    <property type="match status" value="1"/>
</dbReference>
<dbReference type="FunFam" id="3.30.70.590:FF:000005">
    <property type="entry name" value="Nuclear poly(A) polymerase 3"/>
    <property type="match status" value="1"/>
</dbReference>
<dbReference type="GO" id="GO:0031123">
    <property type="term" value="P:RNA 3'-end processing"/>
    <property type="evidence" value="ECO:0007669"/>
    <property type="project" value="InterPro"/>
</dbReference>
<evidence type="ECO:0000256" key="4">
    <source>
        <dbReference type="ARBA" id="ARBA00010912"/>
    </source>
</evidence>
<dbReference type="FunFam" id="1.10.10.60:FF:000011">
    <property type="entry name" value="Myb transcription factor"/>
    <property type="match status" value="1"/>
</dbReference>
<dbReference type="EMBL" id="CP136895">
    <property type="protein sequence ID" value="WOL11790.1"/>
    <property type="molecule type" value="Genomic_DNA"/>
</dbReference>
<comment type="similarity">
    <text evidence="4">Belongs to the poly(A) polymerase family.</text>
</comment>
<keyword evidence="15" id="KW-0804">Transcription</keyword>
<feature type="domain" description="Myb-like" evidence="18">
    <location>
        <begin position="6"/>
        <end position="58"/>
    </location>
</feature>
<evidence type="ECO:0000256" key="13">
    <source>
        <dbReference type="ARBA" id="ARBA00023015"/>
    </source>
</evidence>
<dbReference type="CDD" id="cd00167">
    <property type="entry name" value="SANT"/>
    <property type="match status" value="2"/>
</dbReference>
<dbReference type="AlphaFoldDB" id="A0AAQ3QKV7"/>
<dbReference type="Pfam" id="PF00249">
    <property type="entry name" value="Myb_DNA-binding"/>
    <property type="match status" value="2"/>
</dbReference>
<dbReference type="InterPro" id="IPR007012">
    <property type="entry name" value="PolA_pol_cen_dom"/>
</dbReference>
<dbReference type="PROSITE" id="PS50090">
    <property type="entry name" value="MYB_LIKE"/>
    <property type="match status" value="2"/>
</dbReference>
<keyword evidence="8" id="KW-0479">Metal-binding</keyword>
<dbReference type="GO" id="GO:0005524">
    <property type="term" value="F:ATP binding"/>
    <property type="evidence" value="ECO:0007669"/>
    <property type="project" value="UniProtKB-KW"/>
</dbReference>
<dbReference type="InterPro" id="IPR007010">
    <property type="entry name" value="PolA_pol_RNA-bd_dom"/>
</dbReference>
<evidence type="ECO:0000256" key="6">
    <source>
        <dbReference type="ARBA" id="ARBA00022664"/>
    </source>
</evidence>
<organism evidence="20 21">
    <name type="scientific">Canna indica</name>
    <name type="common">Indian-shot</name>
    <dbReference type="NCBI Taxonomy" id="4628"/>
    <lineage>
        <taxon>Eukaryota</taxon>
        <taxon>Viridiplantae</taxon>
        <taxon>Streptophyta</taxon>
        <taxon>Embryophyta</taxon>
        <taxon>Tracheophyta</taxon>
        <taxon>Spermatophyta</taxon>
        <taxon>Magnoliopsida</taxon>
        <taxon>Liliopsida</taxon>
        <taxon>Zingiberales</taxon>
        <taxon>Cannaceae</taxon>
        <taxon>Canna</taxon>
    </lineage>
</organism>
<evidence type="ECO:0000259" key="18">
    <source>
        <dbReference type="PROSITE" id="PS50090"/>
    </source>
</evidence>
<keyword evidence="9" id="KW-0677">Repeat</keyword>
<evidence type="ECO:0000256" key="2">
    <source>
        <dbReference type="ARBA" id="ARBA00001946"/>
    </source>
</evidence>
<evidence type="ECO:0000256" key="7">
    <source>
        <dbReference type="ARBA" id="ARBA00022679"/>
    </source>
</evidence>
<keyword evidence="11" id="KW-0067">ATP-binding</keyword>
<evidence type="ECO:0000256" key="9">
    <source>
        <dbReference type="ARBA" id="ARBA00022737"/>
    </source>
</evidence>
<evidence type="ECO:0000256" key="1">
    <source>
        <dbReference type="ARBA" id="ARBA00001936"/>
    </source>
</evidence>
<comment type="cofactor">
    <cofactor evidence="1">
        <name>Mn(2+)</name>
        <dbReference type="ChEBI" id="CHEBI:29035"/>
    </cofactor>
</comment>
<dbReference type="Pfam" id="PF04928">
    <property type="entry name" value="PAP_central"/>
    <property type="match status" value="1"/>
</dbReference>
<feature type="compositionally biased region" description="Low complexity" evidence="17">
    <location>
        <begin position="178"/>
        <end position="189"/>
    </location>
</feature>
<dbReference type="Proteomes" id="UP001327560">
    <property type="component" value="Chromosome 6"/>
</dbReference>
<dbReference type="GO" id="GO:0005634">
    <property type="term" value="C:nucleus"/>
    <property type="evidence" value="ECO:0007669"/>
    <property type="project" value="UniProtKB-SubCell"/>
</dbReference>
<dbReference type="GO" id="GO:1990817">
    <property type="term" value="F:poly(A) RNA polymerase activity"/>
    <property type="evidence" value="ECO:0007669"/>
    <property type="project" value="UniProtKB-EC"/>
</dbReference>
<comment type="cofactor">
    <cofactor evidence="2">
        <name>Mg(2+)</name>
        <dbReference type="ChEBI" id="CHEBI:18420"/>
    </cofactor>
</comment>
<keyword evidence="13" id="KW-0805">Transcription regulation</keyword>
<dbReference type="GO" id="GO:0006397">
    <property type="term" value="P:mRNA processing"/>
    <property type="evidence" value="ECO:0007669"/>
    <property type="project" value="UniProtKB-KW"/>
</dbReference>
<comment type="subcellular location">
    <subcellularLocation>
        <location evidence="3">Nucleus</location>
    </subcellularLocation>
</comment>
<keyword evidence="7" id="KW-0808">Transferase</keyword>
<dbReference type="EC" id="2.7.7.19" evidence="5"/>
<dbReference type="GO" id="GO:0046872">
    <property type="term" value="F:metal ion binding"/>
    <property type="evidence" value="ECO:0007669"/>
    <property type="project" value="UniProtKB-KW"/>
</dbReference>
<feature type="domain" description="HTH myb-type" evidence="19">
    <location>
        <begin position="6"/>
        <end position="58"/>
    </location>
</feature>
<evidence type="ECO:0000256" key="10">
    <source>
        <dbReference type="ARBA" id="ARBA00022741"/>
    </source>
</evidence>
<feature type="compositionally biased region" description="Polar residues" evidence="17">
    <location>
        <begin position="190"/>
        <end position="199"/>
    </location>
</feature>
<keyword evidence="6" id="KW-0507">mRNA processing</keyword>
<evidence type="ECO:0000256" key="15">
    <source>
        <dbReference type="ARBA" id="ARBA00023163"/>
    </source>
</evidence>
<keyword evidence="12" id="KW-0460">Magnesium</keyword>
<keyword evidence="16" id="KW-0539">Nucleus</keyword>
<name>A0AAQ3QKV7_9LILI</name>
<dbReference type="CDD" id="cd05402">
    <property type="entry name" value="NT_PAP_TUTase"/>
    <property type="match status" value="1"/>
</dbReference>
<dbReference type="SUPFAM" id="SSF81301">
    <property type="entry name" value="Nucleotidyltransferase"/>
    <property type="match status" value="1"/>
</dbReference>
<dbReference type="SMART" id="SM00717">
    <property type="entry name" value="SANT"/>
    <property type="match status" value="2"/>
</dbReference>
<dbReference type="SUPFAM" id="SSF46689">
    <property type="entry name" value="Homeodomain-like"/>
    <property type="match status" value="1"/>
</dbReference>
<evidence type="ECO:0000256" key="12">
    <source>
        <dbReference type="ARBA" id="ARBA00022842"/>
    </source>
</evidence>
<evidence type="ECO:0000259" key="19">
    <source>
        <dbReference type="PROSITE" id="PS51294"/>
    </source>
</evidence>
<dbReference type="InterPro" id="IPR001005">
    <property type="entry name" value="SANT/Myb"/>
</dbReference>
<dbReference type="Gene3D" id="3.30.70.590">
    <property type="entry name" value="Poly(A) polymerase predicted RNA binding domain"/>
    <property type="match status" value="1"/>
</dbReference>
<reference evidence="20 21" key="1">
    <citation type="submission" date="2023-10" db="EMBL/GenBank/DDBJ databases">
        <title>Chromosome-scale genome assembly provides insights into flower coloration mechanisms of Canna indica.</title>
        <authorList>
            <person name="Li C."/>
        </authorList>
    </citation>
    <scope>NUCLEOTIDE SEQUENCE [LARGE SCALE GENOMIC DNA]</scope>
    <source>
        <tissue evidence="20">Flower</tissue>
    </source>
</reference>
<feature type="domain" description="HTH myb-type" evidence="19">
    <location>
        <begin position="59"/>
        <end position="113"/>
    </location>
</feature>
<dbReference type="SUPFAM" id="SSF55003">
    <property type="entry name" value="PAP/Archaeal CCA-adding enzyme, C-terminal domain"/>
    <property type="match status" value="1"/>
</dbReference>